<dbReference type="EMBL" id="CM042034">
    <property type="protein sequence ID" value="KAI3759902.1"/>
    <property type="molecule type" value="Genomic_DNA"/>
</dbReference>
<dbReference type="Proteomes" id="UP001056120">
    <property type="component" value="Linkage Group LG17"/>
</dbReference>
<accession>A0ACB9EM25</accession>
<keyword evidence="2" id="KW-1185">Reference proteome</keyword>
<proteinExistence type="predicted"/>
<sequence length="420" mass="48535">MMQSEPMFQPSWPVHSYFDSTLGQDGQNIDFFTSEEDHEVYSPITMNGFDDICRWLCDDVQEMEEIPTDSYEWSPSMSMNSSDACAYVPYVTTSSGVDDVMEIDSQTGIQNLLTAYVEAMSLGQKELAKVIQKCVCQRASLVEPVLERLALNLFQNDENQEKYYIVQESLRNFKTTFRAFYVIFPYGRFAHFTANSAILESIPTHVASVHIVDFDLCEGSQWPPIIEAIARIKKTLIITSIKLDQDQDSQFEQKRWHLCNFARNFGLNLKVQEMAKWILAKNEGIITFGDGEEGERTENYTDFFSFFNKNLAHYKALYESMEWGFPSYLNEGRMAMESLFVWPFVNSKSWLQKWEEGRESTDFQKFLGLKGVQLSKEIWNEQMELVKEGETPYGIVIGETGNEIVLEWKGIPLVRVSAWM</sequence>
<reference evidence="2" key="1">
    <citation type="journal article" date="2022" name="Mol. Ecol. Resour.">
        <title>The genomes of chicory, endive, great burdock and yacon provide insights into Asteraceae palaeo-polyploidization history and plant inulin production.</title>
        <authorList>
            <person name="Fan W."/>
            <person name="Wang S."/>
            <person name="Wang H."/>
            <person name="Wang A."/>
            <person name="Jiang F."/>
            <person name="Liu H."/>
            <person name="Zhao H."/>
            <person name="Xu D."/>
            <person name="Zhang Y."/>
        </authorList>
    </citation>
    <scope>NUCLEOTIDE SEQUENCE [LARGE SCALE GENOMIC DNA]</scope>
    <source>
        <strain evidence="2">cv. Yunnan</strain>
    </source>
</reference>
<gene>
    <name evidence="1" type="ORF">L1987_50287</name>
</gene>
<name>A0ACB9EM25_9ASTR</name>
<protein>
    <submittedName>
        <fullName evidence="1">Uncharacterized protein</fullName>
    </submittedName>
</protein>
<evidence type="ECO:0000313" key="1">
    <source>
        <dbReference type="EMBL" id="KAI3759902.1"/>
    </source>
</evidence>
<evidence type="ECO:0000313" key="2">
    <source>
        <dbReference type="Proteomes" id="UP001056120"/>
    </source>
</evidence>
<reference evidence="1 2" key="2">
    <citation type="journal article" date="2022" name="Mol. Ecol. Resour.">
        <title>The genomes of chicory, endive, great burdock and yacon provide insights into Asteraceae paleo-polyploidization history and plant inulin production.</title>
        <authorList>
            <person name="Fan W."/>
            <person name="Wang S."/>
            <person name="Wang H."/>
            <person name="Wang A."/>
            <person name="Jiang F."/>
            <person name="Liu H."/>
            <person name="Zhao H."/>
            <person name="Xu D."/>
            <person name="Zhang Y."/>
        </authorList>
    </citation>
    <scope>NUCLEOTIDE SEQUENCE [LARGE SCALE GENOMIC DNA]</scope>
    <source>
        <strain evidence="2">cv. Yunnan</strain>
        <tissue evidence="1">Leaves</tissue>
    </source>
</reference>
<comment type="caution">
    <text evidence="1">The sequence shown here is derived from an EMBL/GenBank/DDBJ whole genome shotgun (WGS) entry which is preliminary data.</text>
</comment>
<organism evidence="1 2">
    <name type="scientific">Smallanthus sonchifolius</name>
    <dbReference type="NCBI Taxonomy" id="185202"/>
    <lineage>
        <taxon>Eukaryota</taxon>
        <taxon>Viridiplantae</taxon>
        <taxon>Streptophyta</taxon>
        <taxon>Embryophyta</taxon>
        <taxon>Tracheophyta</taxon>
        <taxon>Spermatophyta</taxon>
        <taxon>Magnoliopsida</taxon>
        <taxon>eudicotyledons</taxon>
        <taxon>Gunneridae</taxon>
        <taxon>Pentapetalae</taxon>
        <taxon>asterids</taxon>
        <taxon>campanulids</taxon>
        <taxon>Asterales</taxon>
        <taxon>Asteraceae</taxon>
        <taxon>Asteroideae</taxon>
        <taxon>Heliantheae alliance</taxon>
        <taxon>Millerieae</taxon>
        <taxon>Smallanthus</taxon>
    </lineage>
</organism>